<protein>
    <recommendedName>
        <fullName evidence="9">Threonine/Serine exporter ThrE domain-containing protein</fullName>
    </recommendedName>
</protein>
<evidence type="ECO:0000256" key="4">
    <source>
        <dbReference type="ARBA" id="ARBA00022692"/>
    </source>
</evidence>
<keyword evidence="2" id="KW-1003">Cell membrane</keyword>
<evidence type="ECO:0000256" key="8">
    <source>
        <dbReference type="SAM" id="Phobius"/>
    </source>
</evidence>
<name>A0A075QZ75_BRELA</name>
<evidence type="ECO:0000256" key="7">
    <source>
        <dbReference type="ARBA" id="ARBA00034125"/>
    </source>
</evidence>
<keyword evidence="4 8" id="KW-0812">Transmembrane</keyword>
<proteinExistence type="inferred from homology"/>
<comment type="subcellular location">
    <subcellularLocation>
        <location evidence="1">Cell membrane</location>
        <topology evidence="1">Multi-pass membrane protein</topology>
    </subcellularLocation>
</comment>
<dbReference type="eggNOG" id="COG3610">
    <property type="taxonomic scope" value="Bacteria"/>
</dbReference>
<dbReference type="Proteomes" id="UP000005850">
    <property type="component" value="Chromosome"/>
</dbReference>
<evidence type="ECO:0000259" key="9">
    <source>
        <dbReference type="Pfam" id="PF12821"/>
    </source>
</evidence>
<feature type="transmembrane region" description="Helical" evidence="8">
    <location>
        <begin position="116"/>
        <end position="136"/>
    </location>
</feature>
<dbReference type="InterPro" id="IPR050539">
    <property type="entry name" value="ThrE_Dicarb/AminoAcid_Exp"/>
</dbReference>
<dbReference type="KEGG" id="blr:BRLA_c000910"/>
<keyword evidence="5 8" id="KW-1133">Transmembrane helix</keyword>
<feature type="domain" description="Threonine/Serine exporter ThrE" evidence="9">
    <location>
        <begin position="5"/>
        <end position="129"/>
    </location>
</feature>
<dbReference type="InterPro" id="IPR024528">
    <property type="entry name" value="ThrE_2"/>
</dbReference>
<keyword evidence="3" id="KW-0997">Cell inner membrane</keyword>
<keyword evidence="11" id="KW-1185">Reference proteome</keyword>
<evidence type="ECO:0000256" key="5">
    <source>
        <dbReference type="ARBA" id="ARBA00022989"/>
    </source>
</evidence>
<dbReference type="AlphaFoldDB" id="A0A075QZ75"/>
<dbReference type="HOGENOM" id="CLU_117642_3_0_9"/>
<dbReference type="PANTHER" id="PTHR34390:SF1">
    <property type="entry name" value="SUCCINATE TRANSPORTER SUBUNIT YJJB-RELATED"/>
    <property type="match status" value="1"/>
</dbReference>
<evidence type="ECO:0000313" key="11">
    <source>
        <dbReference type="Proteomes" id="UP000005850"/>
    </source>
</evidence>
<reference evidence="10 11" key="1">
    <citation type="journal article" date="2011" name="J. Bacteriol.">
        <title>Genome sequence of Brevibacillus laterosporus LMG 15441, a pathogen of invertebrates.</title>
        <authorList>
            <person name="Djukic M."/>
            <person name="Poehlein A."/>
            <person name="Thurmer A."/>
            <person name="Daniel R."/>
        </authorList>
    </citation>
    <scope>NUCLEOTIDE SEQUENCE [LARGE SCALE GENOMIC DNA]</scope>
    <source>
        <strain evidence="10 11">LMG 15441</strain>
    </source>
</reference>
<evidence type="ECO:0000256" key="1">
    <source>
        <dbReference type="ARBA" id="ARBA00004651"/>
    </source>
</evidence>
<evidence type="ECO:0000256" key="6">
    <source>
        <dbReference type="ARBA" id="ARBA00023136"/>
    </source>
</evidence>
<gene>
    <name evidence="10" type="ORF">BRLA_c000910</name>
</gene>
<dbReference type="PANTHER" id="PTHR34390">
    <property type="entry name" value="UPF0442 PROTEIN YJJB-RELATED"/>
    <property type="match status" value="1"/>
</dbReference>
<evidence type="ECO:0000256" key="2">
    <source>
        <dbReference type="ARBA" id="ARBA00022475"/>
    </source>
</evidence>
<keyword evidence="6 8" id="KW-0472">Membrane</keyword>
<dbReference type="RefSeq" id="WP_003333887.1">
    <property type="nucleotide sequence ID" value="NZ_CP007806.1"/>
</dbReference>
<dbReference type="GO" id="GO:0015744">
    <property type="term" value="P:succinate transport"/>
    <property type="evidence" value="ECO:0007669"/>
    <property type="project" value="TreeGrafter"/>
</dbReference>
<dbReference type="Pfam" id="PF12821">
    <property type="entry name" value="ThrE_2"/>
    <property type="match status" value="1"/>
</dbReference>
<dbReference type="EMBL" id="CP007806">
    <property type="protein sequence ID" value="AIG24506.1"/>
    <property type="molecule type" value="Genomic_DNA"/>
</dbReference>
<evidence type="ECO:0000313" key="10">
    <source>
        <dbReference type="EMBL" id="AIG24506.1"/>
    </source>
</evidence>
<dbReference type="STRING" id="1042163.BRLA_c000910"/>
<accession>A0A075QZ75</accession>
<evidence type="ECO:0000256" key="3">
    <source>
        <dbReference type="ARBA" id="ARBA00022519"/>
    </source>
</evidence>
<dbReference type="GO" id="GO:0005886">
    <property type="term" value="C:plasma membrane"/>
    <property type="evidence" value="ECO:0007669"/>
    <property type="project" value="UniProtKB-SubCell"/>
</dbReference>
<feature type="transmembrane region" description="Helical" evidence="8">
    <location>
        <begin position="50"/>
        <end position="68"/>
    </location>
</feature>
<organism evidence="10 11">
    <name type="scientific">Brevibacillus laterosporus LMG 15441</name>
    <dbReference type="NCBI Taxonomy" id="1042163"/>
    <lineage>
        <taxon>Bacteria</taxon>
        <taxon>Bacillati</taxon>
        <taxon>Bacillota</taxon>
        <taxon>Bacilli</taxon>
        <taxon>Bacillales</taxon>
        <taxon>Paenibacillaceae</taxon>
        <taxon>Brevibacillus</taxon>
    </lineage>
</organism>
<comment type="similarity">
    <text evidence="7">Belongs to the ThrE exporter (TC 2.A.79) family.</text>
</comment>
<sequence length="154" mass="16406">MLLGMLLSFIITIAYAMLFNAPKRTILFAGLIGLMGWNIYKILPMFGAELTLSSFAAGTFISLSSRILSVKMRVPSTNFSIAGIIPLVPGSTAYKSMLAFINADYLEGITLGVKTMMLAGAIASGLILGLSIFSLWKGIEARYVRKGTKANGAG</sequence>